<evidence type="ECO:0000256" key="1">
    <source>
        <dbReference type="ARBA" id="ARBA00004651"/>
    </source>
</evidence>
<feature type="domain" description="ABC3 transporter permease C-terminal" evidence="8">
    <location>
        <begin position="284"/>
        <end position="400"/>
    </location>
</feature>
<dbReference type="InterPro" id="IPR025857">
    <property type="entry name" value="MacB_PCD"/>
</dbReference>
<feature type="domain" description="MacB-like periplasmic core" evidence="9">
    <location>
        <begin position="18"/>
        <end position="243"/>
    </location>
</feature>
<evidence type="ECO:0000313" key="10">
    <source>
        <dbReference type="EMBL" id="MBP3191131.1"/>
    </source>
</evidence>
<dbReference type="GO" id="GO:0022857">
    <property type="term" value="F:transmembrane transporter activity"/>
    <property type="evidence" value="ECO:0007669"/>
    <property type="project" value="TreeGrafter"/>
</dbReference>
<keyword evidence="11" id="KW-1185">Reference proteome</keyword>
<comment type="caution">
    <text evidence="10">The sequence shown here is derived from an EMBL/GenBank/DDBJ whole genome shotgun (WGS) entry which is preliminary data.</text>
</comment>
<protein>
    <submittedName>
        <fullName evidence="10">ABC transporter permease</fullName>
    </submittedName>
</protein>
<keyword evidence="2" id="KW-1003">Cell membrane</keyword>
<name>A0A8J7UU57_9BACT</name>
<dbReference type="GO" id="GO:0005886">
    <property type="term" value="C:plasma membrane"/>
    <property type="evidence" value="ECO:0007669"/>
    <property type="project" value="UniProtKB-SubCell"/>
</dbReference>
<feature type="transmembrane region" description="Helical" evidence="7">
    <location>
        <begin position="21"/>
        <end position="42"/>
    </location>
</feature>
<dbReference type="Pfam" id="PF02687">
    <property type="entry name" value="FtsX"/>
    <property type="match status" value="1"/>
</dbReference>
<organism evidence="10 11">
    <name type="scientific">Natronogracilivirga saccharolytica</name>
    <dbReference type="NCBI Taxonomy" id="2812953"/>
    <lineage>
        <taxon>Bacteria</taxon>
        <taxon>Pseudomonadati</taxon>
        <taxon>Balneolota</taxon>
        <taxon>Balneolia</taxon>
        <taxon>Balneolales</taxon>
        <taxon>Cyclonatronaceae</taxon>
        <taxon>Natronogracilivirga</taxon>
    </lineage>
</organism>
<dbReference type="PANTHER" id="PTHR30572:SF4">
    <property type="entry name" value="ABC TRANSPORTER PERMEASE YTRF"/>
    <property type="match status" value="1"/>
</dbReference>
<keyword evidence="5 7" id="KW-0472">Membrane</keyword>
<gene>
    <name evidence="10" type="ORF">NATSA_00495</name>
</gene>
<keyword evidence="3 7" id="KW-0812">Transmembrane</keyword>
<accession>A0A8J7UU57</accession>
<keyword evidence="4 7" id="KW-1133">Transmembrane helix</keyword>
<evidence type="ECO:0000256" key="7">
    <source>
        <dbReference type="SAM" id="Phobius"/>
    </source>
</evidence>
<proteinExistence type="inferred from homology"/>
<dbReference type="Proteomes" id="UP000673975">
    <property type="component" value="Unassembled WGS sequence"/>
</dbReference>
<dbReference type="Pfam" id="PF12704">
    <property type="entry name" value="MacB_PCD"/>
    <property type="match status" value="1"/>
</dbReference>
<feature type="transmembrane region" description="Helical" evidence="7">
    <location>
        <begin position="325"/>
        <end position="352"/>
    </location>
</feature>
<feature type="transmembrane region" description="Helical" evidence="7">
    <location>
        <begin position="273"/>
        <end position="304"/>
    </location>
</feature>
<dbReference type="AlphaFoldDB" id="A0A8J7UU57"/>
<evidence type="ECO:0000259" key="8">
    <source>
        <dbReference type="Pfam" id="PF02687"/>
    </source>
</evidence>
<dbReference type="InterPro" id="IPR003838">
    <property type="entry name" value="ABC3_permease_C"/>
</dbReference>
<evidence type="ECO:0000256" key="4">
    <source>
        <dbReference type="ARBA" id="ARBA00022989"/>
    </source>
</evidence>
<dbReference type="EMBL" id="JAFIDN010000001">
    <property type="protein sequence ID" value="MBP3191131.1"/>
    <property type="molecule type" value="Genomic_DNA"/>
</dbReference>
<dbReference type="InterPro" id="IPR050250">
    <property type="entry name" value="Macrolide_Exporter_MacB"/>
</dbReference>
<comment type="subcellular location">
    <subcellularLocation>
        <location evidence="1">Cell membrane</location>
        <topology evidence="1">Multi-pass membrane protein</topology>
    </subcellularLocation>
</comment>
<evidence type="ECO:0000256" key="6">
    <source>
        <dbReference type="ARBA" id="ARBA00038076"/>
    </source>
</evidence>
<feature type="transmembrane region" description="Helical" evidence="7">
    <location>
        <begin position="372"/>
        <end position="391"/>
    </location>
</feature>
<comment type="similarity">
    <text evidence="6">Belongs to the ABC-4 integral membrane protein family.</text>
</comment>
<evidence type="ECO:0000256" key="5">
    <source>
        <dbReference type="ARBA" id="ARBA00023136"/>
    </source>
</evidence>
<evidence type="ECO:0000313" key="11">
    <source>
        <dbReference type="Proteomes" id="UP000673975"/>
    </source>
</evidence>
<evidence type="ECO:0000256" key="2">
    <source>
        <dbReference type="ARBA" id="ARBA00022475"/>
    </source>
</evidence>
<evidence type="ECO:0000259" key="9">
    <source>
        <dbReference type="Pfam" id="PF12704"/>
    </source>
</evidence>
<dbReference type="RefSeq" id="WP_210509366.1">
    <property type="nucleotide sequence ID" value="NZ_JAFIDN010000001.1"/>
</dbReference>
<reference evidence="10" key="1">
    <citation type="submission" date="2021-02" db="EMBL/GenBank/DDBJ databases">
        <title>Natronogracilivirga saccharolytica gen. nov. sp. nov. a new anaerobic, haloalkiliphilic carbohydrate-fermenting bacterium from soda lake and proposing of Cyclonatronumiaceae fam. nov. in the phylum Balneolaeota.</title>
        <authorList>
            <person name="Zhilina T.N."/>
            <person name="Sorokin D.Y."/>
            <person name="Zavarzina D.G."/>
            <person name="Toshchakov S.V."/>
            <person name="Kublanov I.V."/>
        </authorList>
    </citation>
    <scope>NUCLEOTIDE SEQUENCE</scope>
    <source>
        <strain evidence="10">Z-1702</strain>
    </source>
</reference>
<dbReference type="PANTHER" id="PTHR30572">
    <property type="entry name" value="MEMBRANE COMPONENT OF TRANSPORTER-RELATED"/>
    <property type="match status" value="1"/>
</dbReference>
<evidence type="ECO:0000256" key="3">
    <source>
        <dbReference type="ARBA" id="ARBA00022692"/>
    </source>
</evidence>
<sequence>MSFFKDFFQMIKNQRLRTFMTLFGIVWGTATLIILLAFGMGFRDQMTLNMRGMGDEIMLVFGSQTTKPYQGYGIGRQIRFRESDAWSLKQNIPQISEIAPEYTTSASELRRGDRRNSPHLTGIPENYGKMRNIFAQEGGRWINDRDLREQRRVIFLGDKLKELLFDDEDAIGQKVYVNHTPFTVIGVMQPKSQNSSYNQRDQDRAFIPMTTFSTLFGTDILNNIVLQVEDPRYSTHVKNAIEKHMAHRHRFDPEDTDSILIWDTGEFWSFITYFFLGFNIFMGVIGFVTLAVGGIGVANIMFVAVQERMKEIGIRRSVGARRSSILSHFFGETFLLIGIGALAGYLIGWGIVGAMQFIPIKEFVGTPQFTPGVGLVAFAVLTVIGLAAGWMPAFRASRLNVIECLK</sequence>